<evidence type="ECO:0000313" key="2">
    <source>
        <dbReference type="WBParaSite" id="MBELARI_LOCUS4549"/>
    </source>
</evidence>
<dbReference type="Proteomes" id="UP000887575">
    <property type="component" value="Unassembled WGS sequence"/>
</dbReference>
<proteinExistence type="predicted"/>
<dbReference type="WBParaSite" id="MBELARI_LOCUS4549">
    <property type="protein sequence ID" value="MBELARI_LOCUS4549"/>
    <property type="gene ID" value="MBELARI_LOCUS4549"/>
</dbReference>
<sequence>MAPNLSRETQAKDHKPQTLLTLAELLARIRDYRLASEVICCSASFSIQEFISDRRLNVRLHTDDVITSGFFTNDVDREDVNDGLKIANELIQQLQILELTDAKKKELEEGTFDD</sequence>
<keyword evidence="1" id="KW-1185">Reference proteome</keyword>
<evidence type="ECO:0000313" key="1">
    <source>
        <dbReference type="Proteomes" id="UP000887575"/>
    </source>
</evidence>
<protein>
    <submittedName>
        <fullName evidence="2">Uncharacterized protein</fullName>
    </submittedName>
</protein>
<accession>A0AAF3J9C4</accession>
<organism evidence="1 2">
    <name type="scientific">Mesorhabditis belari</name>
    <dbReference type="NCBI Taxonomy" id="2138241"/>
    <lineage>
        <taxon>Eukaryota</taxon>
        <taxon>Metazoa</taxon>
        <taxon>Ecdysozoa</taxon>
        <taxon>Nematoda</taxon>
        <taxon>Chromadorea</taxon>
        <taxon>Rhabditida</taxon>
        <taxon>Rhabditina</taxon>
        <taxon>Rhabditomorpha</taxon>
        <taxon>Rhabditoidea</taxon>
        <taxon>Rhabditidae</taxon>
        <taxon>Mesorhabditinae</taxon>
        <taxon>Mesorhabditis</taxon>
    </lineage>
</organism>
<dbReference type="AlphaFoldDB" id="A0AAF3J9C4"/>
<reference evidence="2" key="1">
    <citation type="submission" date="2024-02" db="UniProtKB">
        <authorList>
            <consortium name="WormBaseParasite"/>
        </authorList>
    </citation>
    <scope>IDENTIFICATION</scope>
</reference>
<name>A0AAF3J9C4_9BILA</name>